<name>A0A4Z0F7G3_9GAMM</name>
<accession>A0A4Z0F7G3</accession>
<dbReference type="EMBL" id="SRIO01000022">
    <property type="protein sequence ID" value="TFZ81465.1"/>
    <property type="molecule type" value="Genomic_DNA"/>
</dbReference>
<proteinExistence type="predicted"/>
<keyword evidence="2" id="KW-1185">Reference proteome</keyword>
<dbReference type="AlphaFoldDB" id="A0A4Z0F7G3"/>
<evidence type="ECO:0000313" key="1">
    <source>
        <dbReference type="EMBL" id="TFZ81465.1"/>
    </source>
</evidence>
<protein>
    <submittedName>
        <fullName evidence="1">Uncharacterized protein</fullName>
    </submittedName>
</protein>
<organism evidence="1 2">
    <name type="scientific">Candidatus Macondimonas diazotrophica</name>
    <dbReference type="NCBI Taxonomy" id="2305248"/>
    <lineage>
        <taxon>Bacteria</taxon>
        <taxon>Pseudomonadati</taxon>
        <taxon>Pseudomonadota</taxon>
        <taxon>Gammaproteobacteria</taxon>
        <taxon>Chromatiales</taxon>
        <taxon>Ectothiorhodospiraceae</taxon>
        <taxon>Candidatus Macondimonas</taxon>
    </lineage>
</organism>
<sequence length="271" mass="31643">MKLPESVLTKKQSKTFTKKIEYLGKPSYMVCTVRYDDECGNGHNSFAITADIYWDVKGVYRNFIAGGCLHDEIYKYFPNLRKYIKWHLVSSDGPMHYVANSLYHARTVSHSGYKVGEPVKFDTFLKFKGIPFTFGEKKQGFFNYLDSVEDFSSVKVEEIPYDGSRDYDHDPNYSLTGFIPENSKNKWYTAPYMRKNNAEEFLEALQNFKYEYVKVPYKWCEAVEPDLEAARECAVWPDAELEDFTEEKLLARLPSLMEEFKADIEELGFVF</sequence>
<dbReference type="RefSeq" id="WP_135282726.1">
    <property type="nucleotide sequence ID" value="NZ_SRIO01000022.1"/>
</dbReference>
<dbReference type="Proteomes" id="UP000297890">
    <property type="component" value="Unassembled WGS sequence"/>
</dbReference>
<comment type="caution">
    <text evidence="1">The sequence shown here is derived from an EMBL/GenBank/DDBJ whole genome shotgun (WGS) entry which is preliminary data.</text>
</comment>
<gene>
    <name evidence="1" type="ORF">E4680_12355</name>
</gene>
<reference evidence="1 2" key="1">
    <citation type="journal article" date="2019" name="ISME J.">
        <title>Candidatus Macondimonas diazotrophica, a novel gammaproteobacterial genus dominating crude-oil-contaminated coastal sediments.</title>
        <authorList>
            <person name="Karthikeyan S."/>
            <person name="Konstantinidis K."/>
        </authorList>
    </citation>
    <scope>NUCLEOTIDE SEQUENCE [LARGE SCALE GENOMIC DNA]</scope>
    <source>
        <strain evidence="1 2">KTK01</strain>
    </source>
</reference>
<evidence type="ECO:0000313" key="2">
    <source>
        <dbReference type="Proteomes" id="UP000297890"/>
    </source>
</evidence>
<dbReference type="OrthoDB" id="1037096at2"/>